<evidence type="ECO:0000313" key="10">
    <source>
        <dbReference type="EMBL" id="QIJ72515.1"/>
    </source>
</evidence>
<dbReference type="Pfam" id="PF02463">
    <property type="entry name" value="SMC_N"/>
    <property type="match status" value="1"/>
</dbReference>
<evidence type="ECO:0000256" key="9">
    <source>
        <dbReference type="PIRNR" id="PIRNR003128"/>
    </source>
</evidence>
<evidence type="ECO:0000256" key="3">
    <source>
        <dbReference type="ARBA" id="ARBA00021315"/>
    </source>
</evidence>
<keyword evidence="5 9" id="KW-0227">DNA damage</keyword>
<evidence type="ECO:0000256" key="1">
    <source>
        <dbReference type="ARBA" id="ARBA00003618"/>
    </source>
</evidence>
<evidence type="ECO:0000256" key="5">
    <source>
        <dbReference type="ARBA" id="ARBA00022763"/>
    </source>
</evidence>
<dbReference type="Gene3D" id="3.40.50.300">
    <property type="entry name" value="P-loop containing nucleotide triphosphate hydrolases"/>
    <property type="match status" value="2"/>
</dbReference>
<reference evidence="10 11" key="1">
    <citation type="submission" date="2020-02" db="EMBL/GenBank/DDBJ databases">
        <title>Genome analysis of Thermosulfuriphilus ammonigenes ST65T, an anaerobic thermophilic chemolithoautotrophic bacterium isolated from a deep-sea hydrothermal vent.</title>
        <authorList>
            <person name="Slobodkina G."/>
            <person name="Allioux M."/>
            <person name="Merkel A."/>
            <person name="Alain K."/>
            <person name="Jebbar M."/>
            <person name="Slobodkin A."/>
        </authorList>
    </citation>
    <scope>NUCLEOTIDE SEQUENCE [LARGE SCALE GENOMIC DNA]</scope>
    <source>
        <strain evidence="10 11">ST65</strain>
    </source>
</reference>
<dbReference type="NCBIfam" id="TIGR00634">
    <property type="entry name" value="recN"/>
    <property type="match status" value="1"/>
</dbReference>
<dbReference type="GO" id="GO:0009432">
    <property type="term" value="P:SOS response"/>
    <property type="evidence" value="ECO:0007669"/>
    <property type="project" value="TreeGrafter"/>
</dbReference>
<dbReference type="PIRSF" id="PIRSF003128">
    <property type="entry name" value="RecN"/>
    <property type="match status" value="1"/>
</dbReference>
<dbReference type="AlphaFoldDB" id="A0A6G7PXU4"/>
<organism evidence="10 11">
    <name type="scientific">Thermosulfuriphilus ammonigenes</name>
    <dbReference type="NCBI Taxonomy" id="1936021"/>
    <lineage>
        <taxon>Bacteria</taxon>
        <taxon>Pseudomonadati</taxon>
        <taxon>Thermodesulfobacteriota</taxon>
        <taxon>Thermodesulfobacteria</taxon>
        <taxon>Thermodesulfobacteriales</taxon>
        <taxon>Thermodesulfobacteriaceae</taxon>
        <taxon>Thermosulfuriphilus</taxon>
    </lineage>
</organism>
<keyword evidence="4" id="KW-0547">Nucleotide-binding</keyword>
<keyword evidence="7 9" id="KW-0234">DNA repair</keyword>
<dbReference type="RefSeq" id="WP_166032732.1">
    <property type="nucleotide sequence ID" value="NZ_CP048877.1"/>
</dbReference>
<dbReference type="GO" id="GO:0006310">
    <property type="term" value="P:DNA recombination"/>
    <property type="evidence" value="ECO:0007669"/>
    <property type="project" value="InterPro"/>
</dbReference>
<dbReference type="KEGG" id="tav:G4V39_09630"/>
<dbReference type="EMBL" id="CP048877">
    <property type="protein sequence ID" value="QIJ72515.1"/>
    <property type="molecule type" value="Genomic_DNA"/>
</dbReference>
<evidence type="ECO:0000313" key="11">
    <source>
        <dbReference type="Proteomes" id="UP000502179"/>
    </source>
</evidence>
<comment type="function">
    <text evidence="1 9">May be involved in recombinational repair of damaged DNA.</text>
</comment>
<keyword evidence="6" id="KW-0067">ATP-binding</keyword>
<dbReference type="CDD" id="cd03241">
    <property type="entry name" value="ABC_RecN"/>
    <property type="match status" value="2"/>
</dbReference>
<dbReference type="InterPro" id="IPR004604">
    <property type="entry name" value="DNA_recomb/repair_RecN"/>
</dbReference>
<dbReference type="GO" id="GO:0006281">
    <property type="term" value="P:DNA repair"/>
    <property type="evidence" value="ECO:0007669"/>
    <property type="project" value="UniProtKB-KW"/>
</dbReference>
<keyword evidence="11" id="KW-1185">Reference proteome</keyword>
<dbReference type="SUPFAM" id="SSF52540">
    <property type="entry name" value="P-loop containing nucleoside triphosphate hydrolases"/>
    <property type="match status" value="1"/>
</dbReference>
<evidence type="ECO:0000256" key="6">
    <source>
        <dbReference type="ARBA" id="ARBA00022840"/>
    </source>
</evidence>
<accession>A0A6G7PXU4</accession>
<dbReference type="FunFam" id="3.40.50.300:FF:000319">
    <property type="entry name" value="DNA repair protein RecN"/>
    <property type="match status" value="1"/>
</dbReference>
<dbReference type="Proteomes" id="UP000502179">
    <property type="component" value="Chromosome"/>
</dbReference>
<protein>
    <recommendedName>
        <fullName evidence="3 9">DNA repair protein RecN</fullName>
    </recommendedName>
    <alternativeName>
        <fullName evidence="8 9">Recombination protein N</fullName>
    </alternativeName>
</protein>
<dbReference type="InterPro" id="IPR003395">
    <property type="entry name" value="RecF/RecN/SMC_N"/>
</dbReference>
<name>A0A6G7PXU4_9BACT</name>
<dbReference type="PANTHER" id="PTHR11059:SF0">
    <property type="entry name" value="DNA REPAIR PROTEIN RECN"/>
    <property type="match status" value="1"/>
</dbReference>
<proteinExistence type="inferred from homology"/>
<evidence type="ECO:0000256" key="7">
    <source>
        <dbReference type="ARBA" id="ARBA00023204"/>
    </source>
</evidence>
<dbReference type="InterPro" id="IPR027417">
    <property type="entry name" value="P-loop_NTPase"/>
</dbReference>
<evidence type="ECO:0000256" key="4">
    <source>
        <dbReference type="ARBA" id="ARBA00022741"/>
    </source>
</evidence>
<gene>
    <name evidence="10" type="primary">recN</name>
    <name evidence="10" type="ORF">G4V39_09630</name>
</gene>
<evidence type="ECO:0000256" key="2">
    <source>
        <dbReference type="ARBA" id="ARBA00009441"/>
    </source>
</evidence>
<dbReference type="GO" id="GO:0005524">
    <property type="term" value="F:ATP binding"/>
    <property type="evidence" value="ECO:0007669"/>
    <property type="project" value="UniProtKB-KW"/>
</dbReference>
<comment type="similarity">
    <text evidence="2 9">Belongs to the RecN family.</text>
</comment>
<dbReference type="GO" id="GO:0043590">
    <property type="term" value="C:bacterial nucleoid"/>
    <property type="evidence" value="ECO:0007669"/>
    <property type="project" value="TreeGrafter"/>
</dbReference>
<evidence type="ECO:0000256" key="8">
    <source>
        <dbReference type="ARBA" id="ARBA00033408"/>
    </source>
</evidence>
<dbReference type="PANTHER" id="PTHR11059">
    <property type="entry name" value="DNA REPAIR PROTEIN RECN"/>
    <property type="match status" value="1"/>
</dbReference>
<sequence>MLKELHLRHFVIIRKASLSFSPGLTVFTGETGAGKSILVQALKLLLGGRAPAGIISPGAKEARVEAIFELEPETAARLKQADIPVEEELYVRRLITEGRSRAYINETPVPLGRLTEIIAPLVAISGQHEFQRLFSPEDQLDILDTYADLKREVQKYQSLFASWKKTVRELADLKQRGQERERELDYLRFQIREIETASLKPGEDEELLEQRRRLKVLGRLQNLSAQAHQLLYADKRAIIETLAELKRLFHDLSQLDEAVRPLAEAAEGLYFQAEDLALEVRGYLQGLPEDALGLEEIEDRLAQIESLKRKYGPRLEDVFETLKKAKERLSELEALELNLPLLEKKLKTLREDLDKEAEKLHQARRTAAEKLSQRVSTELSSLGMPPGSFQIMVKKTDPGPMGADQVEFFIQANPDLPPRPLSRVASGGELSRIFLALKVVLAEAGTPAVLLFDEVDTGIGGVVAQAVGERLKRLSKIHQVLTITHLPQIASFADHHFRVSKKATSEGTITTISLLQPEERLLEMARMLGRPSEKEALEFAKKLIAEAQDV</sequence>